<dbReference type="AlphaFoldDB" id="A0A6M0SI89"/>
<dbReference type="EMBL" id="QZCE01000002">
    <property type="protein sequence ID" value="NEZ68288.1"/>
    <property type="molecule type" value="Genomic_DNA"/>
</dbReference>
<organism evidence="1 2">
    <name type="scientific">Adonisia turfae CCMR0082</name>
    <dbReference type="NCBI Taxonomy" id="2304604"/>
    <lineage>
        <taxon>Bacteria</taxon>
        <taxon>Bacillati</taxon>
        <taxon>Cyanobacteriota</taxon>
        <taxon>Adonisia</taxon>
        <taxon>Adonisia turfae</taxon>
    </lineage>
</organism>
<evidence type="ECO:0000313" key="1">
    <source>
        <dbReference type="EMBL" id="NEZ68288.1"/>
    </source>
</evidence>
<accession>A0A6M0SI89</accession>
<dbReference type="Proteomes" id="UP000473574">
    <property type="component" value="Unassembled WGS sequence"/>
</dbReference>
<gene>
    <name evidence="1" type="ORF">D0962_37110</name>
</gene>
<sequence>MSQTQTAEAVGKDESNARKFLGSKGIKTLLGKGYTPGSIEVDPNEQIRGQTRINALPLDVVSAFWVWELSR</sequence>
<feature type="non-terminal residue" evidence="1">
    <location>
        <position position="71"/>
    </location>
</feature>
<reference evidence="1 2" key="1">
    <citation type="journal article" date="2020" name="Microb. Ecol.">
        <title>Ecogenomics of the Marine Benthic Filamentous Cyanobacterium Adonisia.</title>
        <authorList>
            <person name="Walter J.M."/>
            <person name="Coutinho F.H."/>
            <person name="Leomil L."/>
            <person name="Hargreaves P.I."/>
            <person name="Campeao M.E."/>
            <person name="Vieira V.V."/>
            <person name="Silva B.S."/>
            <person name="Fistarol G.O."/>
            <person name="Salomon P.S."/>
            <person name="Sawabe T."/>
            <person name="Mino S."/>
            <person name="Hosokawa M."/>
            <person name="Miyashita H."/>
            <person name="Maruyama F."/>
            <person name="van Verk M.C."/>
            <person name="Dutilh B.E."/>
            <person name="Thompson C.C."/>
            <person name="Thompson F.L."/>
        </authorList>
    </citation>
    <scope>NUCLEOTIDE SEQUENCE [LARGE SCALE GENOMIC DNA]</scope>
    <source>
        <strain evidence="1 2">CCMR0082</strain>
    </source>
</reference>
<name>A0A6M0SI89_9CYAN</name>
<protein>
    <submittedName>
        <fullName evidence="1">Uncharacterized protein</fullName>
    </submittedName>
</protein>
<comment type="caution">
    <text evidence="1">The sequence shown here is derived from an EMBL/GenBank/DDBJ whole genome shotgun (WGS) entry which is preliminary data.</text>
</comment>
<proteinExistence type="predicted"/>
<evidence type="ECO:0000313" key="2">
    <source>
        <dbReference type="Proteomes" id="UP000473574"/>
    </source>
</evidence>